<gene>
    <name evidence="2" type="ORF">SYMBAF_10070</name>
</gene>
<dbReference type="CDD" id="cd22343">
    <property type="entry name" value="PDDEXK_lambda_exonuclease-like"/>
    <property type="match status" value="1"/>
</dbReference>
<feature type="domain" description="YqaJ viral recombinase" evidence="1">
    <location>
        <begin position="7"/>
        <end position="148"/>
    </location>
</feature>
<name>A0A068ZA23_9GAMM</name>
<dbReference type="EMBL" id="CP050855">
    <property type="protein sequence ID" value="QLH63211.1"/>
    <property type="molecule type" value="Genomic_DNA"/>
</dbReference>
<dbReference type="InterPro" id="IPR011335">
    <property type="entry name" value="Restrct_endonuc-II-like"/>
</dbReference>
<dbReference type="GeneID" id="93736841"/>
<dbReference type="Gene3D" id="3.90.320.10">
    <property type="match status" value="1"/>
</dbReference>
<dbReference type="InterPro" id="IPR011604">
    <property type="entry name" value="PDDEXK-like_dom_sf"/>
</dbReference>
<dbReference type="InterPro" id="IPR019080">
    <property type="entry name" value="YqaJ_viral_recombinase"/>
</dbReference>
<dbReference type="AlphaFoldDB" id="A0A068ZA23"/>
<evidence type="ECO:0000313" key="2">
    <source>
        <dbReference type="EMBL" id="QLH63211.1"/>
    </source>
</evidence>
<evidence type="ECO:0000313" key="3">
    <source>
        <dbReference type="Proteomes" id="UP000042738"/>
    </source>
</evidence>
<dbReference type="NCBIfam" id="TIGR03033">
    <property type="entry name" value="phage_rel_nuc"/>
    <property type="match status" value="1"/>
</dbReference>
<protein>
    <submittedName>
        <fullName evidence="2">YqaJ viral recombinase family protein</fullName>
    </submittedName>
</protein>
<dbReference type="SUPFAM" id="SSF52980">
    <property type="entry name" value="Restriction endonuclease-like"/>
    <property type="match status" value="1"/>
</dbReference>
<dbReference type="Pfam" id="PF09588">
    <property type="entry name" value="YqaJ"/>
    <property type="match status" value="1"/>
</dbReference>
<reference evidence="2 3" key="1">
    <citation type="journal article" date="2014" name="Genome Announc.">
        <title>Whole-Genome Sequence of Serratia symbiotica Strain CWBI-2.3T, a Free-Living Symbiont of the Black Bean Aphid Aphis fabae.</title>
        <authorList>
            <person name="Foray V."/>
            <person name="Grigorescu A.S."/>
            <person name="Sabri A."/>
            <person name="Haubruge E."/>
            <person name="Lognay G."/>
            <person name="Francis F."/>
            <person name="Fauconnier M.L."/>
            <person name="Hance T."/>
            <person name="Thonart P."/>
        </authorList>
    </citation>
    <scope>NUCLEOTIDE SEQUENCE [LARGE SCALE GENOMIC DNA]</scope>
    <source>
        <strain evidence="2">CWBI-2.3</strain>
    </source>
</reference>
<sequence length="207" mass="23677">MEQKSPEWFAARCGKVTASRLADVMARTKSGYSASRQNYMAELICQRLTGTREEGYSNSAMRRGNELEPVAREMYVLNQFDAEVSEVGFIPHPVIEGFGASPDGLVNDDGLIEIKCPNTWTHLETIKSGKPKRQYLLQMHAQMMCTDRKWCDFISYDDRLPPDLAYFQKRIIRDDELVIEIESEIKAFLGELEKELEIIKHYASEAA</sequence>
<dbReference type="PANTHER" id="PTHR46609:SF6">
    <property type="entry name" value="EXONUCLEASE, PHAGE-TYPE_RECB, C-TERMINAL DOMAIN-CONTAINING PROTEIN-RELATED"/>
    <property type="match status" value="1"/>
</dbReference>
<dbReference type="Proteomes" id="UP000042738">
    <property type="component" value="Chromosome"/>
</dbReference>
<accession>A0A068ZA23</accession>
<dbReference type="InterPro" id="IPR051703">
    <property type="entry name" value="NF-kappa-B_Signaling_Reg"/>
</dbReference>
<dbReference type="InterPro" id="IPR017482">
    <property type="entry name" value="Lambda-type_endonuclease"/>
</dbReference>
<evidence type="ECO:0000259" key="1">
    <source>
        <dbReference type="Pfam" id="PF09588"/>
    </source>
</evidence>
<organism evidence="2 3">
    <name type="scientific">Serratia symbiotica</name>
    <dbReference type="NCBI Taxonomy" id="138074"/>
    <lineage>
        <taxon>Bacteria</taxon>
        <taxon>Pseudomonadati</taxon>
        <taxon>Pseudomonadota</taxon>
        <taxon>Gammaproteobacteria</taxon>
        <taxon>Enterobacterales</taxon>
        <taxon>Yersiniaceae</taxon>
        <taxon>Serratia</taxon>
    </lineage>
</organism>
<proteinExistence type="predicted"/>
<dbReference type="STRING" id="138074.SYMBAF_30138"/>
<dbReference type="PANTHER" id="PTHR46609">
    <property type="entry name" value="EXONUCLEASE, PHAGE-TYPE/RECB, C-TERMINAL DOMAIN-CONTAINING PROTEIN"/>
    <property type="match status" value="1"/>
</dbReference>
<dbReference type="RefSeq" id="WP_040265409.1">
    <property type="nucleotide sequence ID" value="NZ_CP050855.1"/>
</dbReference>